<evidence type="ECO:0000256" key="1">
    <source>
        <dbReference type="ARBA" id="ARBA00004611"/>
    </source>
</evidence>
<proteinExistence type="inferred from homology"/>
<evidence type="ECO:0000256" key="3">
    <source>
        <dbReference type="ARBA" id="ARBA00022490"/>
    </source>
</evidence>
<evidence type="ECO:0000256" key="4">
    <source>
        <dbReference type="ARBA" id="ARBA00022846"/>
    </source>
</evidence>
<dbReference type="OrthoDB" id="10054259at2759"/>
<dbReference type="Pfam" id="PF03148">
    <property type="entry name" value="Tektin"/>
    <property type="match status" value="1"/>
</dbReference>
<keyword evidence="4 10" id="KW-0282">Flagellum</keyword>
<evidence type="ECO:0000256" key="11">
    <source>
        <dbReference type="SAM" id="Coils"/>
    </source>
</evidence>
<evidence type="ECO:0000256" key="5">
    <source>
        <dbReference type="ARBA" id="ARBA00023054"/>
    </source>
</evidence>
<sequence length="427" mass="50145">MSHTYKMQKQLKEEQMLLIKPLINENLVLVPPGQSKFTVVDHKFDSKQKKRVSEDQQILADRVLGESDRLIDETRLLTDQWKRESDFRLKERLVDIQFLLDEVKRQKTEACKEEEALKVYRNRLLNTKKLLDAEHITKQCICLREKRVGIDLVDDEVEKELKRELNTFDGCRLILDETLSQIKEQIRRLRASNYLLDRDVFNKDQSYHIDEVNLTMRPNQQEMNVYEGSNSLENYNTTPKEWEKLTLENIQNAAKELNTAKPLRSYCDVVLKQVIEDLTNQVSRTNEAFLKRISEIRYAKAALERIHNETATKVNDITRNITRLEKELADKEGFLALCQTRLANRAYRPGPELCKDNVHKTLSQELQTLKETVESLNKMLVETKATLRYLLHTQMTQEEQINIKTNSLKIDDVDCMTAREGLKFTLF</sequence>
<keyword evidence="7" id="KW-0206">Cytoskeleton</keyword>
<dbReference type="GO" id="GO:0005634">
    <property type="term" value="C:nucleus"/>
    <property type="evidence" value="ECO:0007669"/>
    <property type="project" value="TreeGrafter"/>
</dbReference>
<evidence type="ECO:0000313" key="13">
    <source>
        <dbReference type="Proteomes" id="UP001151699"/>
    </source>
</evidence>
<dbReference type="GO" id="GO:0060294">
    <property type="term" value="P:cilium movement involved in cell motility"/>
    <property type="evidence" value="ECO:0007669"/>
    <property type="project" value="UniProtKB-UniRule"/>
</dbReference>
<evidence type="ECO:0000313" key="12">
    <source>
        <dbReference type="EMBL" id="KAJ6644342.1"/>
    </source>
</evidence>
<dbReference type="PRINTS" id="PR00511">
    <property type="entry name" value="TEKTIN"/>
</dbReference>
<dbReference type="GO" id="GO:0060271">
    <property type="term" value="P:cilium assembly"/>
    <property type="evidence" value="ECO:0007669"/>
    <property type="project" value="UniProtKB-UniRule"/>
</dbReference>
<feature type="coiled-coil region" evidence="11">
    <location>
        <begin position="359"/>
        <end position="386"/>
    </location>
</feature>
<keyword evidence="13" id="KW-1185">Reference proteome</keyword>
<dbReference type="PANTHER" id="PTHR19960:SF25">
    <property type="entry name" value="TEKTIN-1"/>
    <property type="match status" value="1"/>
</dbReference>
<comment type="caution">
    <text evidence="12">The sequence shown here is derived from an EMBL/GenBank/DDBJ whole genome shotgun (WGS) entry which is preliminary data.</text>
</comment>
<dbReference type="InterPro" id="IPR000435">
    <property type="entry name" value="Tektins"/>
</dbReference>
<organism evidence="12 13">
    <name type="scientific">Pseudolycoriella hygida</name>
    <dbReference type="NCBI Taxonomy" id="35572"/>
    <lineage>
        <taxon>Eukaryota</taxon>
        <taxon>Metazoa</taxon>
        <taxon>Ecdysozoa</taxon>
        <taxon>Arthropoda</taxon>
        <taxon>Hexapoda</taxon>
        <taxon>Insecta</taxon>
        <taxon>Pterygota</taxon>
        <taxon>Neoptera</taxon>
        <taxon>Endopterygota</taxon>
        <taxon>Diptera</taxon>
        <taxon>Nematocera</taxon>
        <taxon>Sciaroidea</taxon>
        <taxon>Sciaridae</taxon>
        <taxon>Pseudolycoriella</taxon>
    </lineage>
</organism>
<evidence type="ECO:0000256" key="10">
    <source>
        <dbReference type="RuleBase" id="RU367040"/>
    </source>
</evidence>
<dbReference type="Proteomes" id="UP001151699">
    <property type="component" value="Chromosome B"/>
</dbReference>
<name>A0A9Q0N6Z8_9DIPT</name>
<protein>
    <recommendedName>
        <fullName evidence="10">Tektin</fullName>
    </recommendedName>
</protein>
<comment type="subcellular location">
    <subcellularLocation>
        <location evidence="10">Cytoplasm</location>
        <location evidence="10">Cytoskeleton</location>
        <location evidence="10">Cilium axoneme</location>
    </subcellularLocation>
    <subcellularLocation>
        <location evidence="1">Cytoplasm</location>
        <location evidence="1">Cytoskeleton</location>
        <location evidence="1">Flagellum axoneme</location>
    </subcellularLocation>
</comment>
<keyword evidence="8 10" id="KW-0966">Cell projection</keyword>
<dbReference type="EMBL" id="WJQU01000002">
    <property type="protein sequence ID" value="KAJ6644342.1"/>
    <property type="molecule type" value="Genomic_DNA"/>
</dbReference>
<evidence type="ECO:0000256" key="8">
    <source>
        <dbReference type="ARBA" id="ARBA00023273"/>
    </source>
</evidence>
<reference evidence="12" key="1">
    <citation type="submission" date="2022-07" db="EMBL/GenBank/DDBJ databases">
        <authorList>
            <person name="Trinca V."/>
            <person name="Uliana J.V.C."/>
            <person name="Torres T.T."/>
            <person name="Ward R.J."/>
            <person name="Monesi N."/>
        </authorList>
    </citation>
    <scope>NUCLEOTIDE SEQUENCE</scope>
    <source>
        <strain evidence="12">HSMRA1968</strain>
        <tissue evidence="12">Whole embryos</tissue>
    </source>
</reference>
<keyword evidence="5 11" id="KW-0175">Coiled coil</keyword>
<keyword evidence="6 10" id="KW-0969">Cilium</keyword>
<dbReference type="InterPro" id="IPR048256">
    <property type="entry name" value="Tektin-like"/>
</dbReference>
<evidence type="ECO:0000256" key="7">
    <source>
        <dbReference type="ARBA" id="ARBA00023212"/>
    </source>
</evidence>
<dbReference type="GO" id="GO:0005930">
    <property type="term" value="C:axoneme"/>
    <property type="evidence" value="ECO:0007669"/>
    <property type="project" value="UniProtKB-SubCell"/>
</dbReference>
<accession>A0A9Q0N6Z8</accession>
<comment type="similarity">
    <text evidence="2 10">Belongs to the tektin family.</text>
</comment>
<evidence type="ECO:0000256" key="6">
    <source>
        <dbReference type="ARBA" id="ARBA00023069"/>
    </source>
</evidence>
<evidence type="ECO:0000256" key="2">
    <source>
        <dbReference type="ARBA" id="ARBA00007209"/>
    </source>
</evidence>
<comment type="function">
    <text evidence="9">Microtubule inner protein (MIP) part of the dynein-decorated doublet microtubules (DMTs) in cilia and flagellar axoneme. Forms filamentous polymers in the walls of ciliary and flagellar microtubules.</text>
</comment>
<evidence type="ECO:0000256" key="9">
    <source>
        <dbReference type="ARBA" id="ARBA00045224"/>
    </source>
</evidence>
<dbReference type="GO" id="GO:0015630">
    <property type="term" value="C:microtubule cytoskeleton"/>
    <property type="evidence" value="ECO:0007669"/>
    <property type="project" value="UniProtKB-UniRule"/>
</dbReference>
<dbReference type="AlphaFoldDB" id="A0A9Q0N6Z8"/>
<gene>
    <name evidence="12" type="primary">Tekt1</name>
    <name evidence="12" type="ORF">Bhyg_09309</name>
</gene>
<keyword evidence="3" id="KW-0963">Cytoplasm</keyword>
<dbReference type="PANTHER" id="PTHR19960">
    <property type="entry name" value="TEKTIN"/>
    <property type="match status" value="1"/>
</dbReference>